<keyword evidence="8" id="KW-1185">Reference proteome</keyword>
<dbReference type="UniPathway" id="UPA00334">
    <property type="reaction ID" value="UER00455"/>
</dbReference>
<evidence type="ECO:0000256" key="3">
    <source>
        <dbReference type="ARBA" id="ARBA00022898"/>
    </source>
</evidence>
<keyword evidence="3 4" id="KW-0663">Pyridoxal phosphate</keyword>
<dbReference type="InterPro" id="IPR015422">
    <property type="entry name" value="PyrdxlP-dep_Trfase_small"/>
</dbReference>
<dbReference type="HAMAP" id="MF_01970">
    <property type="entry name" value="Kynureninase"/>
    <property type="match status" value="1"/>
</dbReference>
<evidence type="ECO:0000313" key="8">
    <source>
        <dbReference type="Proteomes" id="UP000031449"/>
    </source>
</evidence>
<dbReference type="GO" id="GO:0019441">
    <property type="term" value="P:L-tryptophan catabolic process to kynurenine"/>
    <property type="evidence" value="ECO:0007669"/>
    <property type="project" value="TreeGrafter"/>
</dbReference>
<dbReference type="GO" id="GO:0030429">
    <property type="term" value="F:kynureninase activity"/>
    <property type="evidence" value="ECO:0007669"/>
    <property type="project" value="UniProtKB-UniRule"/>
</dbReference>
<evidence type="ECO:0000313" key="7">
    <source>
        <dbReference type="EMBL" id="AJD90628.1"/>
    </source>
</evidence>
<dbReference type="GO" id="GO:0019805">
    <property type="term" value="P:quinolinate biosynthetic process"/>
    <property type="evidence" value="ECO:0007669"/>
    <property type="project" value="UniProtKB-UniRule"/>
</dbReference>
<evidence type="ECO:0000256" key="2">
    <source>
        <dbReference type="ARBA" id="ARBA00022801"/>
    </source>
</evidence>
<dbReference type="GO" id="GO:0030170">
    <property type="term" value="F:pyridoxal phosphate binding"/>
    <property type="evidence" value="ECO:0007669"/>
    <property type="project" value="UniProtKB-UniRule"/>
</dbReference>
<comment type="function">
    <text evidence="4 6">Catalyzes the cleavage of L-kynurenine (L-Kyn) and L-3-hydroxykynurenine (L-3OHKyn) into anthranilic acid (AA) and 3-hydroxyanthranilic acid (3-OHAA), respectively.</text>
</comment>
<dbReference type="InterPro" id="IPR015421">
    <property type="entry name" value="PyrdxlP-dep_Trfase_major"/>
</dbReference>
<dbReference type="GO" id="GO:0009435">
    <property type="term" value="P:NAD+ biosynthetic process"/>
    <property type="evidence" value="ECO:0007669"/>
    <property type="project" value="UniProtKB-UniRule"/>
</dbReference>
<dbReference type="OrthoDB" id="9812626at2"/>
<feature type="binding site" evidence="4">
    <location>
        <position position="101"/>
    </location>
    <ligand>
        <name>pyridoxal 5'-phosphate</name>
        <dbReference type="ChEBI" id="CHEBI:597326"/>
    </ligand>
</feature>
<keyword evidence="1 4" id="KW-0662">Pyridine nucleotide biosynthesis</keyword>
<protein>
    <recommendedName>
        <fullName evidence="4 5">Kynureninase</fullName>
        <ecNumber evidence="4 5">3.7.1.3</ecNumber>
    </recommendedName>
    <alternativeName>
        <fullName evidence="4">L-kynurenine hydrolase</fullName>
    </alternativeName>
</protein>
<dbReference type="GO" id="GO:0005737">
    <property type="term" value="C:cytoplasm"/>
    <property type="evidence" value="ECO:0007669"/>
    <property type="project" value="UniProtKB-UniRule"/>
</dbReference>
<evidence type="ECO:0000256" key="4">
    <source>
        <dbReference type="HAMAP-Rule" id="MF_01970"/>
    </source>
</evidence>
<dbReference type="EC" id="3.7.1.3" evidence="4 5"/>
<comment type="cofactor">
    <cofactor evidence="4 6">
        <name>pyridoxal 5'-phosphate</name>
        <dbReference type="ChEBI" id="CHEBI:597326"/>
    </cofactor>
</comment>
<dbReference type="KEGG" id="jeo:JMA_13110"/>
<dbReference type="NCBIfam" id="TIGR01814">
    <property type="entry name" value="kynureninase"/>
    <property type="match status" value="1"/>
</dbReference>
<dbReference type="PANTHER" id="PTHR14084:SF0">
    <property type="entry name" value="KYNURENINASE"/>
    <property type="match status" value="1"/>
</dbReference>
<comment type="pathway">
    <text evidence="4 6">Cofactor biosynthesis; NAD(+) biosynthesis; quinolinate from L-kynurenine: step 2/3.</text>
</comment>
<dbReference type="PIRSF" id="PIRSF038800">
    <property type="entry name" value="KYNU"/>
    <property type="match status" value="1"/>
</dbReference>
<reference evidence="7 8" key="1">
    <citation type="submission" date="2014-08" db="EMBL/GenBank/DDBJ databases">
        <title>Complete genome of a marine bacteria Jeotgalibacillus malaysiensis.</title>
        <authorList>
            <person name="Yaakop A.S."/>
            <person name="Chan K.-G."/>
            <person name="Goh K.M."/>
        </authorList>
    </citation>
    <scope>NUCLEOTIDE SEQUENCE [LARGE SCALE GENOMIC DNA]</scope>
    <source>
        <strain evidence="7 8">D5</strain>
    </source>
</reference>
<dbReference type="GO" id="GO:0097053">
    <property type="term" value="P:L-kynurenine catabolic process"/>
    <property type="evidence" value="ECO:0007669"/>
    <property type="project" value="UniProtKB-UniRule"/>
</dbReference>
<dbReference type="Gene3D" id="3.40.640.10">
    <property type="entry name" value="Type I PLP-dependent aspartate aminotransferase-like (Major domain)"/>
    <property type="match status" value="1"/>
</dbReference>
<comment type="catalytic activity">
    <reaction evidence="4 6">
        <text>L-kynurenine + H2O = anthranilate + L-alanine + H(+)</text>
        <dbReference type="Rhea" id="RHEA:16813"/>
        <dbReference type="ChEBI" id="CHEBI:15377"/>
        <dbReference type="ChEBI" id="CHEBI:15378"/>
        <dbReference type="ChEBI" id="CHEBI:16567"/>
        <dbReference type="ChEBI" id="CHEBI:57959"/>
        <dbReference type="ChEBI" id="CHEBI:57972"/>
        <dbReference type="EC" id="3.7.1.3"/>
    </reaction>
</comment>
<dbReference type="Proteomes" id="UP000031449">
    <property type="component" value="Chromosome"/>
</dbReference>
<comment type="pathway">
    <text evidence="4 6">Amino-acid degradation; L-kynurenine degradation; L-alanine and anthranilate from L-kynurenine: step 1/1.</text>
</comment>
<evidence type="ECO:0000256" key="1">
    <source>
        <dbReference type="ARBA" id="ARBA00022642"/>
    </source>
</evidence>
<proteinExistence type="inferred from homology"/>
<dbReference type="Pfam" id="PF22580">
    <property type="entry name" value="KYNU_C"/>
    <property type="match status" value="1"/>
</dbReference>
<dbReference type="EMBL" id="CP009416">
    <property type="protein sequence ID" value="AJD90628.1"/>
    <property type="molecule type" value="Genomic_DNA"/>
</dbReference>
<organism evidence="7 8">
    <name type="scientific">Jeotgalibacillus malaysiensis</name>
    <dbReference type="NCBI Taxonomy" id="1508404"/>
    <lineage>
        <taxon>Bacteria</taxon>
        <taxon>Bacillati</taxon>
        <taxon>Bacillota</taxon>
        <taxon>Bacilli</taxon>
        <taxon>Bacillales</taxon>
        <taxon>Caryophanaceae</taxon>
        <taxon>Jeotgalibacillus</taxon>
    </lineage>
</organism>
<dbReference type="AlphaFoldDB" id="A0A0B5AQ23"/>
<dbReference type="UniPathway" id="UPA00253">
    <property type="reaction ID" value="UER00329"/>
</dbReference>
<dbReference type="InterPro" id="IPR015424">
    <property type="entry name" value="PyrdxlP-dep_Trfase"/>
</dbReference>
<dbReference type="HOGENOM" id="CLU_003433_4_0_9"/>
<gene>
    <name evidence="4" type="primary">kynU</name>
    <name evidence="7" type="ORF">JMA_13110</name>
</gene>
<comment type="similarity">
    <text evidence="4 6">Belongs to the kynureninase family.</text>
</comment>
<comment type="caution">
    <text evidence="4">Lacks conserved residue(s) required for the propagation of feature annotation.</text>
</comment>
<feature type="binding site" evidence="4">
    <location>
        <position position="102"/>
    </location>
    <ligand>
        <name>pyridoxal 5'-phosphate</name>
        <dbReference type="ChEBI" id="CHEBI:597326"/>
    </ligand>
</feature>
<dbReference type="Gene3D" id="3.90.1150.10">
    <property type="entry name" value="Aspartate Aminotransferase, domain 1"/>
    <property type="match status" value="1"/>
</dbReference>
<dbReference type="GO" id="GO:0043420">
    <property type="term" value="P:anthranilate metabolic process"/>
    <property type="evidence" value="ECO:0007669"/>
    <property type="project" value="TreeGrafter"/>
</dbReference>
<dbReference type="SUPFAM" id="SSF53383">
    <property type="entry name" value="PLP-dependent transferases"/>
    <property type="match status" value="1"/>
</dbReference>
<evidence type="ECO:0000256" key="6">
    <source>
        <dbReference type="PIRNR" id="PIRNR038800"/>
    </source>
</evidence>
<dbReference type="InterPro" id="IPR010111">
    <property type="entry name" value="Kynureninase"/>
</dbReference>
<feature type="binding site" evidence="4">
    <location>
        <position position="264"/>
    </location>
    <ligand>
        <name>pyridoxal 5'-phosphate</name>
        <dbReference type="ChEBI" id="CHEBI:597326"/>
    </ligand>
</feature>
<dbReference type="STRING" id="1508404.JMA_13110"/>
<name>A0A0B5AQ23_9BACL</name>
<keyword evidence="2 4" id="KW-0378">Hydrolase</keyword>
<feature type="binding site" evidence="4">
    <location>
        <position position="292"/>
    </location>
    <ligand>
        <name>pyridoxal 5'-phosphate</name>
        <dbReference type="ChEBI" id="CHEBI:597326"/>
    </ligand>
</feature>
<feature type="binding site" evidence="4">
    <location>
        <position position="210"/>
    </location>
    <ligand>
        <name>pyridoxal 5'-phosphate</name>
        <dbReference type="ChEBI" id="CHEBI:597326"/>
    </ligand>
</feature>
<feature type="modified residue" description="N6-(pyridoxal phosphate)lysine" evidence="4">
    <location>
        <position position="236"/>
    </location>
</feature>
<accession>A0A0B5AQ23</accession>
<feature type="binding site" evidence="4">
    <location>
        <begin position="129"/>
        <end position="132"/>
    </location>
    <ligand>
        <name>pyridoxal 5'-phosphate</name>
        <dbReference type="ChEBI" id="CHEBI:597326"/>
    </ligand>
</feature>
<evidence type="ECO:0000256" key="5">
    <source>
        <dbReference type="NCBIfam" id="TIGR01814"/>
    </source>
</evidence>
<feature type="binding site" evidence="4">
    <location>
        <position position="213"/>
    </location>
    <ligand>
        <name>pyridoxal 5'-phosphate</name>
        <dbReference type="ChEBI" id="CHEBI:597326"/>
    </ligand>
</feature>
<dbReference type="PANTHER" id="PTHR14084">
    <property type="entry name" value="KYNURENINASE"/>
    <property type="match status" value="1"/>
</dbReference>
<comment type="subunit">
    <text evidence="4 6">Homodimer.</text>
</comment>
<feature type="binding site" evidence="4">
    <location>
        <position position="235"/>
    </location>
    <ligand>
        <name>pyridoxal 5'-phosphate</name>
        <dbReference type="ChEBI" id="CHEBI:597326"/>
    </ligand>
</feature>
<sequence>MSFIFDLTEAQRFDREDDLAGFREEFYLKEGQYYLDGNSLGLLSKRAEQAVMNLLSSWKDYGIEGWMEGQHPWFTLSESLGEKTAPLIGAKPSEVIVTGSITVNLHQMLSTFYQPEGKRTKIAADELNFPSDIYALQSQIELKGLDPEQELIKAVSADGVTLTIEDIERICTDETAVLLLPSVLYRSGQLLPIKEITKRAHEKGILVGFDLAHSIGAVPHELHDWGVDFSVWCNYKYMNNGPGGTGGLFIHEKHHNRIPGLKGWFGSDKEKQFDMAHTFTKAEGAGAYQIGTPNILSTAPLIGSLSLFEEAGIEKLRKKSLHQTTYISQFVEQELKQFGMKQVTPLADSDRGGHIALQHSYAAGICKAMKAEGIIPDFRSPDIIRLAPAAFYTSYQDLYKAMQLIKKIMTEETYKSYSNERNVIA</sequence>
<comment type="catalytic activity">
    <reaction evidence="6">
        <text>3-hydroxy-L-kynurenine + H2O = 3-hydroxyanthranilate + L-alanine + H(+)</text>
        <dbReference type="Rhea" id="RHEA:25143"/>
        <dbReference type="ChEBI" id="CHEBI:15377"/>
        <dbReference type="ChEBI" id="CHEBI:15378"/>
        <dbReference type="ChEBI" id="CHEBI:36559"/>
        <dbReference type="ChEBI" id="CHEBI:57972"/>
        <dbReference type="ChEBI" id="CHEBI:58125"/>
        <dbReference type="EC" id="3.7.1.3"/>
    </reaction>
</comment>